<dbReference type="Gene3D" id="2.30.30.40">
    <property type="entry name" value="SH3 Domains"/>
    <property type="match status" value="1"/>
</dbReference>
<dbReference type="InterPro" id="IPR036028">
    <property type="entry name" value="SH3-like_dom_sf"/>
</dbReference>
<dbReference type="Proteomes" id="UP000549394">
    <property type="component" value="Unassembled WGS sequence"/>
</dbReference>
<dbReference type="PANTHER" id="PTHR13357">
    <property type="entry name" value="SH3 ADAPTER PROTEIN SPIN90 NCK INTERACTING PROTEIN WITH SH3 DOMAIN"/>
    <property type="match status" value="1"/>
</dbReference>
<sequence length="455" mass="51963">MSRFVSISDFSAEGTPNGLSFAKDCYLVVIEKLSEHWSLACSSEGAGLVPNNHLLSADDSDPRASYVDEYVENAISKLKSQRKGKNENLFLKKLEKYLKAKNRCPKGPAPQPPQISKSKETTIGENLASRIDSSRRSLENQTPDELGYDLVGKVRQATSISHNLSKIAVKTVLGEIQKAYPSIRDSLNNVLESLNNEDIEGKESIDCEKLRDYLKEIELHKEDTQQRSWACQEDESTILNILENILSILQNAHTNSIKKELFVDHCKPLNTIDHEFLENLFQEIEADEDEEMCNLLLHFLICFNLHFELPQENLIMEIIENKGYAKVFTEKLMVLFNRGDDPATMFSYQQNQRNSVIKLTSDIFSNTKTAIIFYTNDIIVLFDIIERQITNLEDGDQLRTEFLSLCDLVVKNTDLEDILDSIKKIEHCLKLVKDSITCPDHDRLIIDEIQKTLKK</sequence>
<dbReference type="PANTHER" id="PTHR13357:SF1">
    <property type="entry name" value="NCK-INTERACTING PROTEIN WITH SH3 DOMAIN"/>
    <property type="match status" value="1"/>
</dbReference>
<keyword evidence="1 2" id="KW-0728">SH3 domain</keyword>
<dbReference type="InterPro" id="IPR018556">
    <property type="entry name" value="SPIN90/Ldb17_LRD"/>
</dbReference>
<dbReference type="EMBL" id="CAJFCJ010000006">
    <property type="protein sequence ID" value="CAD5115565.1"/>
    <property type="molecule type" value="Genomic_DNA"/>
</dbReference>
<dbReference type="SUPFAM" id="SSF50044">
    <property type="entry name" value="SH3-domain"/>
    <property type="match status" value="1"/>
</dbReference>
<feature type="region of interest" description="Disordered" evidence="3">
    <location>
        <begin position="102"/>
        <end position="123"/>
    </location>
</feature>
<organism evidence="5 6">
    <name type="scientific">Dimorphilus gyrociliatus</name>
    <dbReference type="NCBI Taxonomy" id="2664684"/>
    <lineage>
        <taxon>Eukaryota</taxon>
        <taxon>Metazoa</taxon>
        <taxon>Spiralia</taxon>
        <taxon>Lophotrochozoa</taxon>
        <taxon>Annelida</taxon>
        <taxon>Polychaeta</taxon>
        <taxon>Polychaeta incertae sedis</taxon>
        <taxon>Dinophilidae</taxon>
        <taxon>Dimorphilus</taxon>
    </lineage>
</organism>
<accession>A0A7I8VGY1</accession>
<dbReference type="InterPro" id="IPR001452">
    <property type="entry name" value="SH3_domain"/>
</dbReference>
<keyword evidence="6" id="KW-1185">Reference proteome</keyword>
<evidence type="ECO:0000259" key="4">
    <source>
        <dbReference type="PROSITE" id="PS50002"/>
    </source>
</evidence>
<dbReference type="PROSITE" id="PS50002">
    <property type="entry name" value="SH3"/>
    <property type="match status" value="1"/>
</dbReference>
<name>A0A7I8VGY1_9ANNE</name>
<evidence type="ECO:0000313" key="6">
    <source>
        <dbReference type="Proteomes" id="UP000549394"/>
    </source>
</evidence>
<evidence type="ECO:0000313" key="5">
    <source>
        <dbReference type="EMBL" id="CAD5115565.1"/>
    </source>
</evidence>
<reference evidence="5 6" key="1">
    <citation type="submission" date="2020-08" db="EMBL/GenBank/DDBJ databases">
        <authorList>
            <person name="Hejnol A."/>
        </authorList>
    </citation>
    <scope>NUCLEOTIDE SEQUENCE [LARGE SCALE GENOMIC DNA]</scope>
</reference>
<dbReference type="OrthoDB" id="445362at2759"/>
<dbReference type="GO" id="GO:0006897">
    <property type="term" value="P:endocytosis"/>
    <property type="evidence" value="ECO:0007669"/>
    <property type="project" value="TreeGrafter"/>
</dbReference>
<dbReference type="GO" id="GO:0071933">
    <property type="term" value="F:Arp2/3 complex binding"/>
    <property type="evidence" value="ECO:0007669"/>
    <property type="project" value="TreeGrafter"/>
</dbReference>
<protein>
    <submittedName>
        <fullName evidence="5">DgyrCDS4527</fullName>
    </submittedName>
</protein>
<feature type="domain" description="SH3" evidence="4">
    <location>
        <begin position="1"/>
        <end position="59"/>
    </location>
</feature>
<evidence type="ECO:0000256" key="2">
    <source>
        <dbReference type="PROSITE-ProRule" id="PRU00192"/>
    </source>
</evidence>
<comment type="caution">
    <text evidence="5">The sequence shown here is derived from an EMBL/GenBank/DDBJ whole genome shotgun (WGS) entry which is preliminary data.</text>
</comment>
<dbReference type="Pfam" id="PF09431">
    <property type="entry name" value="SPIN90_LRD"/>
    <property type="match status" value="1"/>
</dbReference>
<proteinExistence type="predicted"/>
<dbReference type="InterPro" id="IPR030125">
    <property type="entry name" value="SPIN90/Ldb17"/>
</dbReference>
<evidence type="ECO:0000256" key="1">
    <source>
        <dbReference type="ARBA" id="ARBA00022443"/>
    </source>
</evidence>
<dbReference type="AlphaFoldDB" id="A0A7I8VGY1"/>
<evidence type="ECO:0000256" key="3">
    <source>
        <dbReference type="SAM" id="MobiDB-lite"/>
    </source>
</evidence>
<gene>
    <name evidence="5" type="ORF">DGYR_LOCUS4293</name>
</gene>